<dbReference type="InterPro" id="IPR011009">
    <property type="entry name" value="Kinase-like_dom_sf"/>
</dbReference>
<feature type="compositionally biased region" description="Low complexity" evidence="11">
    <location>
        <begin position="627"/>
        <end position="651"/>
    </location>
</feature>
<keyword evidence="3" id="KW-0808">Transferase</keyword>
<keyword evidence="6 10" id="KW-0067">ATP-binding</keyword>
<dbReference type="GO" id="GO:0004674">
    <property type="term" value="F:protein serine/threonine kinase activity"/>
    <property type="evidence" value="ECO:0007669"/>
    <property type="project" value="UniProtKB-KW"/>
</dbReference>
<dbReference type="GO" id="GO:0005524">
    <property type="term" value="F:ATP binding"/>
    <property type="evidence" value="ECO:0007669"/>
    <property type="project" value="UniProtKB-UniRule"/>
</dbReference>
<proteinExistence type="inferred from homology"/>
<sequence>MSGSSNPNAALVPVDSEWRPIFHDSNQVVLYNPTSHALSIKPRPPCPYCNQTLPLGFDSHFEQDNFEDSASRASNYFHLLAIANENGYSAPSTRAPSPSSSGRIIDEEEKPDTSGRTMFPTGTLAEGYFNAFFKEECKLGMGASGIVYLCQHKLDGNALGHFAVKKIAVGDSHSYLLNILREVRLLERLHHPNIITYHHSWLESCQFSAFGPRIPTLHVLMQWAEGGSLDDYIDVRLGREPRHGQFVPNPYHSENIEPLDTSSSTHLSSASLSSLSGSSSTPLASSLPSTRPKVTNDDRQESNLLSRSARIRAFRAFQRAPPEEKERIRREMQSQTTGQQQKTWTPVHLLSAEEVHSLFKDVVEGLAFLHNRSILHLDLKPGNVLLTWEDEQGKMIPRAMLSDFGTSRDMLASSLSNRSGNTGTLEYTAPESLPSPHTGTLQEIDSKADMWSLGMILHRMLFFRLPWRYASDGVGEDPDTSTSNGLPEGKTPKARRPPARNEAEKMERLEQEVLSYSGFRSTPELVQAFEARKLPRAVLVLLENLLNPLPGKRPTCERVKGAVRDGKLDPLPDNYRDYGASLTRNVYNVRTTHPDTSSNAESSVVINATNRAGASSVTSLIPISRSRARSPPLLSSPSASPALYSSRSSSVARHDNHDEDSDSASLGRGGGCDNDGEDNNITADEDSKEDVVYHDAREKPDSSEGEVGSLGADPSRGPLHSRKALLALPAPVTEPPKWWDITQFVPVKTRMVFVMMGMKTDMLGIRTVKSVILVIKILNLTNMCPCSNQGNSGHVPLPGGSLGLITTVVVVLLAVADTWFDGLWTSVVFGVVHVVTVKIGCFVMGTQGDIC</sequence>
<keyword evidence="12" id="KW-1133">Transmembrane helix</keyword>
<feature type="compositionally biased region" description="Basic and acidic residues" evidence="11">
    <location>
        <begin position="321"/>
        <end position="332"/>
    </location>
</feature>
<dbReference type="InterPro" id="IPR017441">
    <property type="entry name" value="Protein_kinase_ATP_BS"/>
</dbReference>
<feature type="domain" description="Protein kinase" evidence="13">
    <location>
        <begin position="133"/>
        <end position="568"/>
    </location>
</feature>
<feature type="transmembrane region" description="Helical" evidence="12">
    <location>
        <begin position="795"/>
        <end position="816"/>
    </location>
</feature>
<evidence type="ECO:0000256" key="1">
    <source>
        <dbReference type="ARBA" id="ARBA00012513"/>
    </source>
</evidence>
<dbReference type="Gene3D" id="3.30.200.20">
    <property type="entry name" value="Phosphorylase Kinase, domain 1"/>
    <property type="match status" value="1"/>
</dbReference>
<accession>A0A6A4I723</accession>
<evidence type="ECO:0000256" key="7">
    <source>
        <dbReference type="ARBA" id="ARBA00037982"/>
    </source>
</evidence>
<feature type="compositionally biased region" description="Low complexity" evidence="11">
    <location>
        <begin position="89"/>
        <end position="101"/>
    </location>
</feature>
<evidence type="ECO:0000256" key="4">
    <source>
        <dbReference type="ARBA" id="ARBA00022741"/>
    </source>
</evidence>
<gene>
    <name evidence="14" type="ORF">BT96DRAFT_914458</name>
</gene>
<evidence type="ECO:0000256" key="9">
    <source>
        <dbReference type="ARBA" id="ARBA00048679"/>
    </source>
</evidence>
<dbReference type="PROSITE" id="PS00107">
    <property type="entry name" value="PROTEIN_KINASE_ATP"/>
    <property type="match status" value="1"/>
</dbReference>
<dbReference type="PANTHER" id="PTHR11042">
    <property type="entry name" value="EUKARYOTIC TRANSLATION INITIATION FACTOR 2-ALPHA KINASE EIF2-ALPHA KINASE -RELATED"/>
    <property type="match status" value="1"/>
</dbReference>
<feature type="region of interest" description="Disordered" evidence="11">
    <location>
        <begin position="319"/>
        <end position="343"/>
    </location>
</feature>
<evidence type="ECO:0000256" key="8">
    <source>
        <dbReference type="ARBA" id="ARBA00047899"/>
    </source>
</evidence>
<feature type="transmembrane region" description="Helical" evidence="12">
    <location>
        <begin position="823"/>
        <end position="845"/>
    </location>
</feature>
<evidence type="ECO:0000256" key="12">
    <source>
        <dbReference type="SAM" id="Phobius"/>
    </source>
</evidence>
<evidence type="ECO:0000256" key="5">
    <source>
        <dbReference type="ARBA" id="ARBA00022777"/>
    </source>
</evidence>
<dbReference type="SUPFAM" id="SSF56112">
    <property type="entry name" value="Protein kinase-like (PK-like)"/>
    <property type="match status" value="1"/>
</dbReference>
<feature type="region of interest" description="Disordered" evidence="11">
    <location>
        <begin position="244"/>
        <end position="302"/>
    </location>
</feature>
<evidence type="ECO:0000256" key="11">
    <source>
        <dbReference type="SAM" id="MobiDB-lite"/>
    </source>
</evidence>
<dbReference type="AlphaFoldDB" id="A0A6A4I723"/>
<protein>
    <recommendedName>
        <fullName evidence="1">non-specific serine/threonine protein kinase</fullName>
        <ecNumber evidence="1">2.7.11.1</ecNumber>
    </recommendedName>
</protein>
<dbReference type="GO" id="GO:0005634">
    <property type="term" value="C:nucleus"/>
    <property type="evidence" value="ECO:0007669"/>
    <property type="project" value="TreeGrafter"/>
</dbReference>
<dbReference type="InterPro" id="IPR050339">
    <property type="entry name" value="CC_SR_Kinase"/>
</dbReference>
<evidence type="ECO:0000313" key="15">
    <source>
        <dbReference type="Proteomes" id="UP000799118"/>
    </source>
</evidence>
<dbReference type="PROSITE" id="PS00108">
    <property type="entry name" value="PROTEIN_KINASE_ST"/>
    <property type="match status" value="1"/>
</dbReference>
<dbReference type="Proteomes" id="UP000799118">
    <property type="component" value="Unassembled WGS sequence"/>
</dbReference>
<feature type="compositionally biased region" description="Polar residues" evidence="11">
    <location>
        <begin position="333"/>
        <end position="343"/>
    </location>
</feature>
<comment type="catalytic activity">
    <reaction evidence="9">
        <text>L-seryl-[protein] + ATP = O-phospho-L-seryl-[protein] + ADP + H(+)</text>
        <dbReference type="Rhea" id="RHEA:17989"/>
        <dbReference type="Rhea" id="RHEA-COMP:9863"/>
        <dbReference type="Rhea" id="RHEA-COMP:11604"/>
        <dbReference type="ChEBI" id="CHEBI:15378"/>
        <dbReference type="ChEBI" id="CHEBI:29999"/>
        <dbReference type="ChEBI" id="CHEBI:30616"/>
        <dbReference type="ChEBI" id="CHEBI:83421"/>
        <dbReference type="ChEBI" id="CHEBI:456216"/>
        <dbReference type="EC" id="2.7.11.1"/>
    </reaction>
</comment>
<feature type="compositionally biased region" description="Acidic residues" evidence="11">
    <location>
        <begin position="674"/>
        <end position="688"/>
    </location>
</feature>
<reference evidence="14" key="1">
    <citation type="journal article" date="2019" name="Environ. Microbiol.">
        <title>Fungal ecological strategies reflected in gene transcription - a case study of two litter decomposers.</title>
        <authorList>
            <person name="Barbi F."/>
            <person name="Kohler A."/>
            <person name="Barry K."/>
            <person name="Baskaran P."/>
            <person name="Daum C."/>
            <person name="Fauchery L."/>
            <person name="Ihrmark K."/>
            <person name="Kuo A."/>
            <person name="LaButti K."/>
            <person name="Lipzen A."/>
            <person name="Morin E."/>
            <person name="Grigoriev I.V."/>
            <person name="Henrissat B."/>
            <person name="Lindahl B."/>
            <person name="Martin F."/>
        </authorList>
    </citation>
    <scope>NUCLEOTIDE SEQUENCE</scope>
    <source>
        <strain evidence="14">JB14</strain>
    </source>
</reference>
<evidence type="ECO:0000256" key="6">
    <source>
        <dbReference type="ARBA" id="ARBA00022840"/>
    </source>
</evidence>
<feature type="compositionally biased region" description="Low complexity" evidence="11">
    <location>
        <begin position="261"/>
        <end position="290"/>
    </location>
</feature>
<dbReference type="InterPro" id="IPR000719">
    <property type="entry name" value="Prot_kinase_dom"/>
</dbReference>
<feature type="compositionally biased region" description="Basic and acidic residues" evidence="11">
    <location>
        <begin position="689"/>
        <end position="702"/>
    </location>
</feature>
<dbReference type="SMART" id="SM00220">
    <property type="entry name" value="S_TKc"/>
    <property type="match status" value="1"/>
</dbReference>
<organism evidence="14 15">
    <name type="scientific">Gymnopus androsaceus JB14</name>
    <dbReference type="NCBI Taxonomy" id="1447944"/>
    <lineage>
        <taxon>Eukaryota</taxon>
        <taxon>Fungi</taxon>
        <taxon>Dikarya</taxon>
        <taxon>Basidiomycota</taxon>
        <taxon>Agaricomycotina</taxon>
        <taxon>Agaricomycetes</taxon>
        <taxon>Agaricomycetidae</taxon>
        <taxon>Agaricales</taxon>
        <taxon>Marasmiineae</taxon>
        <taxon>Omphalotaceae</taxon>
        <taxon>Gymnopus</taxon>
    </lineage>
</organism>
<feature type="region of interest" description="Disordered" evidence="11">
    <location>
        <begin position="473"/>
        <end position="503"/>
    </location>
</feature>
<dbReference type="FunFam" id="3.30.200.20:FF:000306">
    <property type="entry name" value="IKS protein kinase"/>
    <property type="match status" value="1"/>
</dbReference>
<comment type="catalytic activity">
    <reaction evidence="8">
        <text>L-threonyl-[protein] + ATP = O-phospho-L-threonyl-[protein] + ADP + H(+)</text>
        <dbReference type="Rhea" id="RHEA:46608"/>
        <dbReference type="Rhea" id="RHEA-COMP:11060"/>
        <dbReference type="Rhea" id="RHEA-COMP:11605"/>
        <dbReference type="ChEBI" id="CHEBI:15378"/>
        <dbReference type="ChEBI" id="CHEBI:30013"/>
        <dbReference type="ChEBI" id="CHEBI:30616"/>
        <dbReference type="ChEBI" id="CHEBI:61977"/>
        <dbReference type="ChEBI" id="CHEBI:456216"/>
        <dbReference type="EC" id="2.7.11.1"/>
    </reaction>
</comment>
<name>A0A6A4I723_9AGAR</name>
<feature type="binding site" evidence="10">
    <location>
        <position position="166"/>
    </location>
    <ligand>
        <name>ATP</name>
        <dbReference type="ChEBI" id="CHEBI:30616"/>
    </ligand>
</feature>
<comment type="similarity">
    <text evidence="7">Belongs to the protein kinase superfamily. Ser/Thr protein kinase family. GCN2 subfamily.</text>
</comment>
<keyword evidence="12" id="KW-0472">Membrane</keyword>
<dbReference type="PANTHER" id="PTHR11042:SF138">
    <property type="entry name" value="SERINE_THREONINE-PROTEIN KINASE IKS1-RELATED"/>
    <property type="match status" value="1"/>
</dbReference>
<dbReference type="InterPro" id="IPR008271">
    <property type="entry name" value="Ser/Thr_kinase_AS"/>
</dbReference>
<dbReference type="Pfam" id="PF00069">
    <property type="entry name" value="Pkinase"/>
    <property type="match status" value="2"/>
</dbReference>
<dbReference type="EMBL" id="ML769394">
    <property type="protein sequence ID" value="KAE9407802.1"/>
    <property type="molecule type" value="Genomic_DNA"/>
</dbReference>
<keyword evidence="4 10" id="KW-0547">Nucleotide-binding</keyword>
<feature type="region of interest" description="Disordered" evidence="11">
    <location>
        <begin position="89"/>
        <end position="117"/>
    </location>
</feature>
<keyword evidence="12" id="KW-0812">Transmembrane</keyword>
<dbReference type="EC" id="2.7.11.1" evidence="1"/>
<feature type="region of interest" description="Disordered" evidence="11">
    <location>
        <begin position="415"/>
        <end position="437"/>
    </location>
</feature>
<evidence type="ECO:0000256" key="2">
    <source>
        <dbReference type="ARBA" id="ARBA00022527"/>
    </source>
</evidence>
<keyword evidence="5 14" id="KW-0418">Kinase</keyword>
<evidence type="ECO:0000256" key="10">
    <source>
        <dbReference type="PROSITE-ProRule" id="PRU10141"/>
    </source>
</evidence>
<feature type="region of interest" description="Disordered" evidence="11">
    <location>
        <begin position="627"/>
        <end position="716"/>
    </location>
</feature>
<dbReference type="PROSITE" id="PS50011">
    <property type="entry name" value="PROTEIN_KINASE_DOM"/>
    <property type="match status" value="1"/>
</dbReference>
<feature type="compositionally biased region" description="Polar residues" evidence="11">
    <location>
        <begin position="415"/>
        <end position="425"/>
    </location>
</feature>
<dbReference type="OrthoDB" id="1405469at2759"/>
<evidence type="ECO:0000259" key="13">
    <source>
        <dbReference type="PROSITE" id="PS50011"/>
    </source>
</evidence>
<keyword evidence="2" id="KW-0723">Serine/threonine-protein kinase</keyword>
<dbReference type="Gene3D" id="1.10.510.10">
    <property type="entry name" value="Transferase(Phosphotransferase) domain 1"/>
    <property type="match status" value="1"/>
</dbReference>
<dbReference type="GO" id="GO:0005737">
    <property type="term" value="C:cytoplasm"/>
    <property type="evidence" value="ECO:0007669"/>
    <property type="project" value="TreeGrafter"/>
</dbReference>
<keyword evidence="15" id="KW-1185">Reference proteome</keyword>
<evidence type="ECO:0000313" key="14">
    <source>
        <dbReference type="EMBL" id="KAE9407802.1"/>
    </source>
</evidence>
<evidence type="ECO:0000256" key="3">
    <source>
        <dbReference type="ARBA" id="ARBA00022679"/>
    </source>
</evidence>